<evidence type="ECO:0000313" key="3">
    <source>
        <dbReference type="EMBL" id="PJK28449.1"/>
    </source>
</evidence>
<keyword evidence="2" id="KW-0653">Protein transport</keyword>
<comment type="caution">
    <text evidence="3">The sequence shown here is derived from an EMBL/GenBank/DDBJ whole genome shotgun (WGS) entry which is preliminary data.</text>
</comment>
<dbReference type="RefSeq" id="WP_109795737.1">
    <property type="nucleotide sequence ID" value="NZ_PHIG01000044.1"/>
</dbReference>
<keyword evidence="3" id="KW-0282">Flagellum</keyword>
<organism evidence="3 4">
    <name type="scientific">Minwuia thermotolerans</name>
    <dbReference type="NCBI Taxonomy" id="2056226"/>
    <lineage>
        <taxon>Bacteria</taxon>
        <taxon>Pseudomonadati</taxon>
        <taxon>Pseudomonadota</taxon>
        <taxon>Alphaproteobacteria</taxon>
        <taxon>Minwuiales</taxon>
        <taxon>Minwuiaceae</taxon>
        <taxon>Minwuia</taxon>
    </lineage>
</organism>
<keyword evidence="3" id="KW-0969">Cilium</keyword>
<accession>A0A2M9FYD3</accession>
<protein>
    <submittedName>
        <fullName evidence="3">Flagellar assembly protein H</fullName>
    </submittedName>
</protein>
<dbReference type="OrthoDB" id="7304298at2"/>
<sequence>MGEKFLFDKNFGDGGARRRKKAETFTEEDLAAARAEGYAEGQRAGHQEARQEIEAAASASLSVISEQIDAASEQLQTALGDCRREAAEVAVTVGRKLAGNLIEAHPLAAIEALIVDCIGELRDEPRLVIRASDGVTEAIRERISAIAASAGFDGHLVMLPDETMTDSDCRVEWADGGAALELSRTEALIERAVRTYLTTDNVQ</sequence>
<keyword evidence="3" id="KW-0966">Cell projection</keyword>
<evidence type="ECO:0000256" key="1">
    <source>
        <dbReference type="ARBA" id="ARBA00022448"/>
    </source>
</evidence>
<name>A0A2M9FYD3_9PROT</name>
<dbReference type="PANTHER" id="PTHR34982">
    <property type="entry name" value="YOP PROTEINS TRANSLOCATION PROTEIN L"/>
    <property type="match status" value="1"/>
</dbReference>
<evidence type="ECO:0000313" key="4">
    <source>
        <dbReference type="Proteomes" id="UP000229498"/>
    </source>
</evidence>
<gene>
    <name evidence="3" type="primary">fliH</name>
    <name evidence="3" type="ORF">CVT23_17265</name>
</gene>
<dbReference type="GO" id="GO:0015031">
    <property type="term" value="P:protein transport"/>
    <property type="evidence" value="ECO:0007669"/>
    <property type="project" value="UniProtKB-KW"/>
</dbReference>
<dbReference type="EMBL" id="PHIG01000044">
    <property type="protein sequence ID" value="PJK28449.1"/>
    <property type="molecule type" value="Genomic_DNA"/>
</dbReference>
<dbReference type="AlphaFoldDB" id="A0A2M9FYD3"/>
<dbReference type="InterPro" id="IPR051472">
    <property type="entry name" value="T3SS_Stator/FliH"/>
</dbReference>
<dbReference type="GO" id="GO:0005829">
    <property type="term" value="C:cytosol"/>
    <property type="evidence" value="ECO:0007669"/>
    <property type="project" value="TreeGrafter"/>
</dbReference>
<dbReference type="Proteomes" id="UP000229498">
    <property type="component" value="Unassembled WGS sequence"/>
</dbReference>
<keyword evidence="1" id="KW-0813">Transport</keyword>
<keyword evidence="4" id="KW-1185">Reference proteome</keyword>
<evidence type="ECO:0000256" key="2">
    <source>
        <dbReference type="ARBA" id="ARBA00022927"/>
    </source>
</evidence>
<dbReference type="PANTHER" id="PTHR34982:SF1">
    <property type="entry name" value="FLAGELLAR ASSEMBLY PROTEIN FLIH"/>
    <property type="match status" value="1"/>
</dbReference>
<reference evidence="3 4" key="1">
    <citation type="submission" date="2017-11" db="EMBL/GenBank/DDBJ databases">
        <title>Draft genome sequence of Rhizobiales bacterium SY3-13.</title>
        <authorList>
            <person name="Sun C."/>
        </authorList>
    </citation>
    <scope>NUCLEOTIDE SEQUENCE [LARGE SCALE GENOMIC DNA]</scope>
    <source>
        <strain evidence="3 4">SY3-13</strain>
    </source>
</reference>
<proteinExistence type="predicted"/>